<dbReference type="InterPro" id="IPR025150">
    <property type="entry name" value="GH123_cat"/>
</dbReference>
<dbReference type="STRING" id="1236517.ADJ77_07955"/>
<dbReference type="Proteomes" id="UP000682005">
    <property type="component" value="Chromosome 2"/>
</dbReference>
<dbReference type="EMBL" id="CP072369">
    <property type="protein sequence ID" value="QUB85411.1"/>
    <property type="molecule type" value="Genomic_DNA"/>
</dbReference>
<organism evidence="3 5">
    <name type="scientific">Prevotella fusca JCM 17724</name>
    <dbReference type="NCBI Taxonomy" id="1236517"/>
    <lineage>
        <taxon>Bacteria</taxon>
        <taxon>Pseudomonadati</taxon>
        <taxon>Bacteroidota</taxon>
        <taxon>Bacteroidia</taxon>
        <taxon>Bacteroidales</taxon>
        <taxon>Prevotellaceae</taxon>
        <taxon>Prevotella</taxon>
    </lineage>
</organism>
<dbReference type="Proteomes" id="UP000060345">
    <property type="component" value="Chromosome 2"/>
</dbReference>
<accession>A0A0K1NLN3</accession>
<evidence type="ECO:0000259" key="1">
    <source>
        <dbReference type="Pfam" id="PF13320"/>
    </source>
</evidence>
<gene>
    <name evidence="3" type="ORF">ADJ77_07955</name>
    <name evidence="4" type="ORF">J5A51_03815</name>
</gene>
<evidence type="ECO:0000313" key="5">
    <source>
        <dbReference type="Proteomes" id="UP000060345"/>
    </source>
</evidence>
<dbReference type="eggNOG" id="COG3934">
    <property type="taxonomic scope" value="Bacteria"/>
</dbReference>
<dbReference type="Pfam" id="PF22680">
    <property type="entry name" value="Glyco_hydro_123_N_2"/>
    <property type="match status" value="1"/>
</dbReference>
<keyword evidence="6" id="KW-1185">Reference proteome</keyword>
<name>A0A0K1NLN3_9BACT</name>
<reference evidence="3 5" key="1">
    <citation type="submission" date="2015-07" db="EMBL/GenBank/DDBJ databases">
        <authorList>
            <person name="Noorani M."/>
        </authorList>
    </citation>
    <scope>NUCLEOTIDE SEQUENCE [LARGE SCALE GENOMIC DNA]</scope>
    <source>
        <strain evidence="3 5">W1435</strain>
    </source>
</reference>
<feature type="domain" description="Glycoside hydrolase 123 N-terminal" evidence="2">
    <location>
        <begin position="10"/>
        <end position="80"/>
    </location>
</feature>
<proteinExistence type="predicted"/>
<dbReference type="EMBL" id="CP012075">
    <property type="protein sequence ID" value="AKU69798.1"/>
    <property type="molecule type" value="Genomic_DNA"/>
</dbReference>
<evidence type="ECO:0000313" key="6">
    <source>
        <dbReference type="Proteomes" id="UP000682005"/>
    </source>
</evidence>
<feature type="domain" description="Glycoside hydrolase 123 catalytic" evidence="1">
    <location>
        <begin position="112"/>
        <end position="421"/>
    </location>
</feature>
<dbReference type="OrthoDB" id="197680at2"/>
<evidence type="ECO:0000313" key="3">
    <source>
        <dbReference type="EMBL" id="AKU69798.1"/>
    </source>
</evidence>
<protein>
    <submittedName>
        <fullName evidence="4">DUF4091 domain-containing protein</fullName>
    </submittedName>
</protein>
<evidence type="ECO:0000259" key="2">
    <source>
        <dbReference type="Pfam" id="PF22680"/>
    </source>
</evidence>
<reference evidence="4 6" key="2">
    <citation type="submission" date="2021-03" db="EMBL/GenBank/DDBJ databases">
        <title>Human Oral Microbial Genomes.</title>
        <authorList>
            <person name="Johnston C.D."/>
            <person name="Chen T."/>
            <person name="Dewhirst F.E."/>
        </authorList>
    </citation>
    <scope>NUCLEOTIDE SEQUENCE [LARGE SCALE GENOMIC DNA]</scope>
    <source>
        <strain evidence="4 6">W1435</strain>
    </source>
</reference>
<dbReference type="Pfam" id="PF13320">
    <property type="entry name" value="GH123_cat"/>
    <property type="match status" value="1"/>
</dbReference>
<dbReference type="AlphaFoldDB" id="A0A0K1NLN3"/>
<sequence>MSCSNRLLSTATAHFLNAVITDDFQNCGDHPDSLQTWLMPDIIGDDSIRADDPMYGKAAWCTIEIPQDIKAGTYKLNLQLQQDGKTVSTIPFTVKVLNRKITLSNNFHLNFWQQPYAVSRYYGVAPWSQAHLDILRPYMQLLARAGQCNASAILFYEPWGVQSNDKFDAMIETTRKTDGTWSYDYTAFDRWISFLESCGINGDINCFSMVPWDMTFTYYDEASKSHKELKTTTNSKEYNDLWIPFLRSFAAHQKEKGWFDRTVIAMDERALDAMQDAYRIAQEAAPGIKMSLAGNYHKELVDKIYDYCIAWKQQFTPEDLALRNSKGWISTSYTACPDAMPNVGSNNEPIEATYLPLYCIANRFNGFLRWAWMNWTDNPMYDSRFKLFTPGDTYIVYPGNHSSRRFEHIIRGVQNVAKIETLRKEYKQKKNLKALQQLEEALSLFKNPTPNEAELKESIYKIESLLNK</sequence>
<evidence type="ECO:0000313" key="4">
    <source>
        <dbReference type="EMBL" id="QUB85411.1"/>
    </source>
</evidence>
<dbReference type="InterPro" id="IPR053850">
    <property type="entry name" value="Glyco_hydro_123_N_2"/>
</dbReference>
<dbReference type="KEGG" id="pfus:ADJ77_07955"/>